<proteinExistence type="predicted"/>
<dbReference type="EMBL" id="CM051407">
    <property type="protein sequence ID" value="KAJ4701396.1"/>
    <property type="molecule type" value="Genomic_DNA"/>
</dbReference>
<reference evidence="1 2" key="1">
    <citation type="journal article" date="2023" name="Science">
        <title>Complex scaffold remodeling in plant triterpene biosynthesis.</title>
        <authorList>
            <person name="De La Pena R."/>
            <person name="Hodgson H."/>
            <person name="Liu J.C."/>
            <person name="Stephenson M.J."/>
            <person name="Martin A.C."/>
            <person name="Owen C."/>
            <person name="Harkess A."/>
            <person name="Leebens-Mack J."/>
            <person name="Jimenez L.E."/>
            <person name="Osbourn A."/>
            <person name="Sattely E.S."/>
        </authorList>
    </citation>
    <scope>NUCLEOTIDE SEQUENCE [LARGE SCALE GENOMIC DNA]</scope>
    <source>
        <strain evidence="2">cv. JPN11</strain>
        <tissue evidence="1">Leaf</tissue>
    </source>
</reference>
<gene>
    <name evidence="1" type="ORF">OWV82_024648</name>
</gene>
<sequence length="356" mass="40188">MGRLKKSRLFFGILKDKVSLIKTALSTRRQTSSIRRGIIRATTHGSSSPPPDEIIDAVLSSGNGSRPRACTCIQALMDRLHGTHNAFVALKCLYTVHHIITRGSFILKDQLSIYPSFGGRNFLNLSTFHDDSDPERWELSSWGRWYAGILEQNLSVSRVLGYYLSSSNGKDKEEMVLASVTPDLLRELDSLVAFVQEISNVPNSFHLQRNDLVYEIVRLVSEDYRLIQREIFLRVVELGERTMSLSLDELIQVSSGLQKLEDCKDRLLLLFANRKKNDRLWELIRESNKNISTAVSKRIEEKALVKMWRRDESSELTLVRERFAVLGQALQLKSGGGGGGALLGLDRVPLTVSTVR</sequence>
<accession>A0ACC1WRA0</accession>
<keyword evidence="2" id="KW-1185">Reference proteome</keyword>
<protein>
    <submittedName>
        <fullName evidence="1">ENTH/ANTH/VHS superfamily protein</fullName>
    </submittedName>
</protein>
<evidence type="ECO:0000313" key="1">
    <source>
        <dbReference type="EMBL" id="KAJ4701396.1"/>
    </source>
</evidence>
<evidence type="ECO:0000313" key="2">
    <source>
        <dbReference type="Proteomes" id="UP001164539"/>
    </source>
</evidence>
<organism evidence="1 2">
    <name type="scientific">Melia azedarach</name>
    <name type="common">Chinaberry tree</name>
    <dbReference type="NCBI Taxonomy" id="155640"/>
    <lineage>
        <taxon>Eukaryota</taxon>
        <taxon>Viridiplantae</taxon>
        <taxon>Streptophyta</taxon>
        <taxon>Embryophyta</taxon>
        <taxon>Tracheophyta</taxon>
        <taxon>Spermatophyta</taxon>
        <taxon>Magnoliopsida</taxon>
        <taxon>eudicotyledons</taxon>
        <taxon>Gunneridae</taxon>
        <taxon>Pentapetalae</taxon>
        <taxon>rosids</taxon>
        <taxon>malvids</taxon>
        <taxon>Sapindales</taxon>
        <taxon>Meliaceae</taxon>
        <taxon>Melia</taxon>
    </lineage>
</organism>
<dbReference type="Proteomes" id="UP001164539">
    <property type="component" value="Chromosome 14"/>
</dbReference>
<comment type="caution">
    <text evidence="1">The sequence shown here is derived from an EMBL/GenBank/DDBJ whole genome shotgun (WGS) entry which is preliminary data.</text>
</comment>
<name>A0ACC1WRA0_MELAZ</name>